<name>A0A0N8IBT6_9RHOB</name>
<accession>A0A0N8IBT6</accession>
<reference evidence="1 2" key="1">
    <citation type="submission" date="2015-09" db="EMBL/GenBank/DDBJ databases">
        <title>Draft genome sequence of Aliiroseovarius crassostreae CV919-312TSm, the causative agent of Roseovarius Oyster Disease (formerly Juvenile Oyster Disease).</title>
        <authorList>
            <person name="Kessner L."/>
            <person name="Spinard E."/>
            <person name="Nelson D."/>
        </authorList>
    </citation>
    <scope>NUCLEOTIDE SEQUENCE [LARGE SCALE GENOMIC DNA]</scope>
    <source>
        <strain evidence="1 2">CV919-312</strain>
    </source>
</reference>
<protein>
    <submittedName>
        <fullName evidence="1">Uncharacterized protein</fullName>
    </submittedName>
</protein>
<dbReference type="AlphaFoldDB" id="A0A0N8IBT6"/>
<keyword evidence="2" id="KW-1185">Reference proteome</keyword>
<sequence>MSFRQTLLLCALIKSRPAGEYFGVLYLDTPEFTAFVTYRQSKLMSRMNAFACEFLGIGRANFLNSRFEAEDLQAHRSSNGETAGQFTDTYIASVSRDFAYSENVEDAGLILPDYSVSIKGF</sequence>
<dbReference type="STRING" id="154981.AKJ29_15195"/>
<evidence type="ECO:0000313" key="1">
    <source>
        <dbReference type="EMBL" id="KPN64011.1"/>
    </source>
</evidence>
<dbReference type="RefSeq" id="WP_055187842.1">
    <property type="nucleotide sequence ID" value="NZ_LKBA01000004.1"/>
</dbReference>
<gene>
    <name evidence="1" type="ORF">AKJ29_15195</name>
</gene>
<organism evidence="1 2">
    <name type="scientific">Aliiroseovarius crassostreae</name>
    <dbReference type="NCBI Taxonomy" id="154981"/>
    <lineage>
        <taxon>Bacteria</taxon>
        <taxon>Pseudomonadati</taxon>
        <taxon>Pseudomonadota</taxon>
        <taxon>Alphaproteobacteria</taxon>
        <taxon>Rhodobacterales</taxon>
        <taxon>Paracoccaceae</taxon>
        <taxon>Aliiroseovarius</taxon>
    </lineage>
</organism>
<dbReference type="EMBL" id="LKBA01000004">
    <property type="protein sequence ID" value="KPN64011.1"/>
    <property type="molecule type" value="Genomic_DNA"/>
</dbReference>
<comment type="caution">
    <text evidence="1">The sequence shown here is derived from an EMBL/GenBank/DDBJ whole genome shotgun (WGS) entry which is preliminary data.</text>
</comment>
<evidence type="ECO:0000313" key="2">
    <source>
        <dbReference type="Proteomes" id="UP000050471"/>
    </source>
</evidence>
<proteinExistence type="predicted"/>
<dbReference type="Proteomes" id="UP000050471">
    <property type="component" value="Unassembled WGS sequence"/>
</dbReference>